<dbReference type="InterPro" id="IPR000159">
    <property type="entry name" value="RA_dom"/>
</dbReference>
<name>A0A6P7IW32_9TELE</name>
<sequence length="474" mass="54253">MEVKVTVDDIPRVVCGVTSETTCQEVVLVLAQALGQPGRYTLREKFKEFERCMTHDERLLETLEKYGEQAKEVQLTLLRRGSSVSEEPSRAKVGRYQPCPPLRRKDAGARMRRSSGSLGLHRQSLPPLSCSKQEAEPKQEDLKRPKRKSLTLMEEARDWLDSLGKGKVYNTASEKESAKRTDKKIRASLDLSFVIDNPDRTSKGKVKGQKGVKSDLDHQTSCCMGNQTRAKEGKHCKKNPEANSGPCSSIHTETEDQKNKIREAIISQLVRLQDLQVQIAHVDKQIYELEENQRAKKAEQEAMERIAEEEWEQIQFWENELKAEEVYEKDLQCHFIKMRTKAVECKAKLEEYKVKIKQLDFFDPNTPVQTASNGEANTPTEVSAVTAKDENWQQSNRDGNVTGSAYRKFLPRNDFNPPHALVPPSQIKERRPTGPTELREWWTRWSEAQHAHSQSKKKVIHRSELTIYLGSTKV</sequence>
<protein>
    <submittedName>
        <fullName evidence="5">Ras association domain-containing protein 8</fullName>
    </submittedName>
</protein>
<dbReference type="CTD" id="561036"/>
<dbReference type="AlphaFoldDB" id="A0A6P7IW32"/>
<dbReference type="Proteomes" id="UP000515145">
    <property type="component" value="Chromosome 7"/>
</dbReference>
<keyword evidence="1" id="KW-0175">Coiled coil</keyword>
<dbReference type="OrthoDB" id="10051571at2759"/>
<dbReference type="InterPro" id="IPR048945">
    <property type="entry name" value="RASSF8/10_RA"/>
</dbReference>
<accession>A0A6P7IW32</accession>
<dbReference type="Pfam" id="PF21712">
    <property type="entry name" value="RASSF8-10_RA"/>
    <property type="match status" value="1"/>
</dbReference>
<dbReference type="GeneID" id="114438788"/>
<dbReference type="PROSITE" id="PS50200">
    <property type="entry name" value="RA"/>
    <property type="match status" value="1"/>
</dbReference>
<feature type="compositionally biased region" description="Polar residues" evidence="2">
    <location>
        <begin position="241"/>
        <end position="251"/>
    </location>
</feature>
<keyword evidence="4" id="KW-1185">Reference proteome</keyword>
<evidence type="ECO:0000313" key="5">
    <source>
        <dbReference type="RefSeq" id="XP_028266149.1"/>
    </source>
</evidence>
<dbReference type="InParanoid" id="A0A6P7IW32"/>
<feature type="region of interest" description="Disordered" evidence="2">
    <location>
        <begin position="80"/>
        <end position="149"/>
    </location>
</feature>
<dbReference type="InterPro" id="IPR033593">
    <property type="entry name" value="N-RASSF"/>
</dbReference>
<feature type="compositionally biased region" description="Basic and acidic residues" evidence="2">
    <location>
        <begin position="133"/>
        <end position="143"/>
    </location>
</feature>
<dbReference type="PANTHER" id="PTHR15286:SF16">
    <property type="entry name" value="RAS ASSOCIATION DOMAIN-CONTAINING PROTEIN 8"/>
    <property type="match status" value="1"/>
</dbReference>
<dbReference type="Gene3D" id="3.10.20.90">
    <property type="entry name" value="Phosphatidylinositol 3-kinase Catalytic Subunit, Chain A, domain 1"/>
    <property type="match status" value="1"/>
</dbReference>
<organism evidence="4 5">
    <name type="scientific">Parambassis ranga</name>
    <name type="common">Indian glassy fish</name>
    <dbReference type="NCBI Taxonomy" id="210632"/>
    <lineage>
        <taxon>Eukaryota</taxon>
        <taxon>Metazoa</taxon>
        <taxon>Chordata</taxon>
        <taxon>Craniata</taxon>
        <taxon>Vertebrata</taxon>
        <taxon>Euteleostomi</taxon>
        <taxon>Actinopterygii</taxon>
        <taxon>Neopterygii</taxon>
        <taxon>Teleostei</taxon>
        <taxon>Neoteleostei</taxon>
        <taxon>Acanthomorphata</taxon>
        <taxon>Ovalentaria</taxon>
        <taxon>Ambassidae</taxon>
        <taxon>Parambassis</taxon>
    </lineage>
</organism>
<evidence type="ECO:0000256" key="2">
    <source>
        <dbReference type="SAM" id="MobiDB-lite"/>
    </source>
</evidence>
<feature type="domain" description="Ras-associating" evidence="3">
    <location>
        <begin position="1"/>
        <end position="82"/>
    </location>
</feature>
<evidence type="ECO:0000256" key="1">
    <source>
        <dbReference type="SAM" id="Coils"/>
    </source>
</evidence>
<evidence type="ECO:0000313" key="4">
    <source>
        <dbReference type="Proteomes" id="UP000515145"/>
    </source>
</evidence>
<dbReference type="SUPFAM" id="SSF54236">
    <property type="entry name" value="Ubiquitin-like"/>
    <property type="match status" value="1"/>
</dbReference>
<evidence type="ECO:0000259" key="3">
    <source>
        <dbReference type="PROSITE" id="PS50200"/>
    </source>
</evidence>
<reference evidence="5" key="1">
    <citation type="submission" date="2025-08" db="UniProtKB">
        <authorList>
            <consortium name="RefSeq"/>
        </authorList>
    </citation>
    <scope>IDENTIFICATION</scope>
</reference>
<feature type="coiled-coil region" evidence="1">
    <location>
        <begin position="272"/>
        <end position="312"/>
    </location>
</feature>
<dbReference type="InterPro" id="IPR029071">
    <property type="entry name" value="Ubiquitin-like_domsf"/>
</dbReference>
<proteinExistence type="predicted"/>
<dbReference type="GO" id="GO:0007165">
    <property type="term" value="P:signal transduction"/>
    <property type="evidence" value="ECO:0007669"/>
    <property type="project" value="InterPro"/>
</dbReference>
<dbReference type="PANTHER" id="PTHR15286">
    <property type="entry name" value="RAS-ASSOCIATING DOMAIN CONTAINING PROTEIN"/>
    <property type="match status" value="1"/>
</dbReference>
<dbReference type="RefSeq" id="XP_028266149.1">
    <property type="nucleotide sequence ID" value="XM_028410348.1"/>
</dbReference>
<feature type="region of interest" description="Disordered" evidence="2">
    <location>
        <begin position="232"/>
        <end position="255"/>
    </location>
</feature>
<gene>
    <name evidence="5" type="primary">rassf11</name>
</gene>